<evidence type="ECO:0000256" key="9">
    <source>
        <dbReference type="RuleBase" id="RU363032"/>
    </source>
</evidence>
<feature type="transmembrane region" description="Helical" evidence="9">
    <location>
        <begin position="63"/>
        <end position="83"/>
    </location>
</feature>
<sequence>MMSWDEFSYTIGVLWKGFGLTLYIGLWGIALSLLLGVGLALMRLSNQRVLRAVAFSYSTAFRGTPLLVQLFLLYYGVGMISWVKQVPFLWWLFSDGTRTAILAIALNSGAYVGEVFRGGFQAVPKGQIEAAQAIGMSAWQCFKRVRLPLAIRQALPAYSNEIVIAIKGTSLASTIAVLELTGYARRIMSQNYAIVETFVIAGLLYLAINFSLLAVIHLIERQLHLKASS</sequence>
<feature type="transmembrane region" description="Helical" evidence="9">
    <location>
        <begin position="20"/>
        <end position="42"/>
    </location>
</feature>
<feature type="transmembrane region" description="Helical" evidence="9">
    <location>
        <begin position="193"/>
        <end position="219"/>
    </location>
</feature>
<keyword evidence="12" id="KW-1185">Reference proteome</keyword>
<keyword evidence="8 9" id="KW-0472">Membrane</keyword>
<name>A0ABP9LWV3_9BURK</name>
<accession>A0ABP9LWV3</accession>
<dbReference type="PROSITE" id="PS50928">
    <property type="entry name" value="ABC_TM1"/>
    <property type="match status" value="1"/>
</dbReference>
<dbReference type="NCBIfam" id="TIGR01726">
    <property type="entry name" value="HEQRo_perm_3TM"/>
    <property type="match status" value="1"/>
</dbReference>
<evidence type="ECO:0000256" key="2">
    <source>
        <dbReference type="ARBA" id="ARBA00010072"/>
    </source>
</evidence>
<gene>
    <name evidence="11" type="ORF">GCM10023337_02520</name>
</gene>
<evidence type="ECO:0000259" key="10">
    <source>
        <dbReference type="PROSITE" id="PS50928"/>
    </source>
</evidence>
<feature type="domain" description="ABC transmembrane type-1" evidence="10">
    <location>
        <begin position="18"/>
        <end position="216"/>
    </location>
</feature>
<dbReference type="InterPro" id="IPR035906">
    <property type="entry name" value="MetI-like_sf"/>
</dbReference>
<dbReference type="Gene3D" id="1.10.3720.10">
    <property type="entry name" value="MetI-like"/>
    <property type="match status" value="1"/>
</dbReference>
<evidence type="ECO:0000256" key="1">
    <source>
        <dbReference type="ARBA" id="ARBA00004429"/>
    </source>
</evidence>
<dbReference type="InterPro" id="IPR010065">
    <property type="entry name" value="AA_ABC_transptr_permease_3TM"/>
</dbReference>
<evidence type="ECO:0000256" key="5">
    <source>
        <dbReference type="ARBA" id="ARBA00022519"/>
    </source>
</evidence>
<dbReference type="CDD" id="cd06261">
    <property type="entry name" value="TM_PBP2"/>
    <property type="match status" value="1"/>
</dbReference>
<dbReference type="InterPro" id="IPR000515">
    <property type="entry name" value="MetI-like"/>
</dbReference>
<evidence type="ECO:0000313" key="11">
    <source>
        <dbReference type="EMBL" id="GAA5084670.1"/>
    </source>
</evidence>
<dbReference type="PANTHER" id="PTHR30614:SF10">
    <property type="entry name" value="ARGININE ABC TRANSPORTER PERMEASE PROTEIN ARTM"/>
    <property type="match status" value="1"/>
</dbReference>
<organism evidence="11 12">
    <name type="scientific">Paenalcaligenes hermetiae</name>
    <dbReference type="NCBI Taxonomy" id="1157987"/>
    <lineage>
        <taxon>Bacteria</taxon>
        <taxon>Pseudomonadati</taxon>
        <taxon>Pseudomonadota</taxon>
        <taxon>Betaproteobacteria</taxon>
        <taxon>Burkholderiales</taxon>
        <taxon>Alcaligenaceae</taxon>
        <taxon>Paenalcaligenes</taxon>
    </lineage>
</organism>
<evidence type="ECO:0000256" key="7">
    <source>
        <dbReference type="ARBA" id="ARBA00022989"/>
    </source>
</evidence>
<evidence type="ECO:0000256" key="4">
    <source>
        <dbReference type="ARBA" id="ARBA00022475"/>
    </source>
</evidence>
<dbReference type="Pfam" id="PF00528">
    <property type="entry name" value="BPD_transp_1"/>
    <property type="match status" value="1"/>
</dbReference>
<dbReference type="Proteomes" id="UP001500227">
    <property type="component" value="Unassembled WGS sequence"/>
</dbReference>
<protein>
    <submittedName>
        <fullName evidence="11">ABC transporter permease</fullName>
    </submittedName>
</protein>
<comment type="caution">
    <text evidence="11">The sequence shown here is derived from an EMBL/GenBank/DDBJ whole genome shotgun (WGS) entry which is preliminary data.</text>
</comment>
<dbReference type="EMBL" id="BAABKD010000001">
    <property type="protein sequence ID" value="GAA5084670.1"/>
    <property type="molecule type" value="Genomic_DNA"/>
</dbReference>
<keyword evidence="3 9" id="KW-0813">Transport</keyword>
<keyword evidence="4" id="KW-1003">Cell membrane</keyword>
<dbReference type="InterPro" id="IPR043429">
    <property type="entry name" value="ArtM/GltK/GlnP/TcyL/YhdX-like"/>
</dbReference>
<dbReference type="PANTHER" id="PTHR30614">
    <property type="entry name" value="MEMBRANE COMPONENT OF AMINO ACID ABC TRANSPORTER"/>
    <property type="match status" value="1"/>
</dbReference>
<reference evidence="12" key="1">
    <citation type="journal article" date="2019" name="Int. J. Syst. Evol. Microbiol.">
        <title>The Global Catalogue of Microorganisms (GCM) 10K type strain sequencing project: providing services to taxonomists for standard genome sequencing and annotation.</title>
        <authorList>
            <consortium name="The Broad Institute Genomics Platform"/>
            <consortium name="The Broad Institute Genome Sequencing Center for Infectious Disease"/>
            <person name="Wu L."/>
            <person name="Ma J."/>
        </authorList>
    </citation>
    <scope>NUCLEOTIDE SEQUENCE [LARGE SCALE GENOMIC DNA]</scope>
    <source>
        <strain evidence="12">JCM 18423</strain>
    </source>
</reference>
<proteinExistence type="inferred from homology"/>
<evidence type="ECO:0000256" key="3">
    <source>
        <dbReference type="ARBA" id="ARBA00022448"/>
    </source>
</evidence>
<comment type="similarity">
    <text evidence="2">Belongs to the binding-protein-dependent transport system permease family. HisMQ subfamily.</text>
</comment>
<keyword evidence="7 9" id="KW-1133">Transmembrane helix</keyword>
<evidence type="ECO:0000256" key="6">
    <source>
        <dbReference type="ARBA" id="ARBA00022692"/>
    </source>
</evidence>
<dbReference type="RefSeq" id="WP_300647333.1">
    <property type="nucleotide sequence ID" value="NZ_BAABKD010000001.1"/>
</dbReference>
<comment type="subcellular location">
    <subcellularLocation>
        <location evidence="1">Cell inner membrane</location>
        <topology evidence="1">Multi-pass membrane protein</topology>
    </subcellularLocation>
    <subcellularLocation>
        <location evidence="9">Cell membrane</location>
        <topology evidence="9">Multi-pass membrane protein</topology>
    </subcellularLocation>
</comment>
<keyword evidence="6 9" id="KW-0812">Transmembrane</keyword>
<evidence type="ECO:0000256" key="8">
    <source>
        <dbReference type="ARBA" id="ARBA00023136"/>
    </source>
</evidence>
<keyword evidence="5" id="KW-0997">Cell inner membrane</keyword>
<dbReference type="SUPFAM" id="SSF161098">
    <property type="entry name" value="MetI-like"/>
    <property type="match status" value="1"/>
</dbReference>
<feature type="transmembrane region" description="Helical" evidence="9">
    <location>
        <begin position="162"/>
        <end position="181"/>
    </location>
</feature>
<evidence type="ECO:0000313" key="12">
    <source>
        <dbReference type="Proteomes" id="UP001500227"/>
    </source>
</evidence>